<keyword evidence="7" id="KW-1185">Reference proteome</keyword>
<dbReference type="InterPro" id="IPR000859">
    <property type="entry name" value="CUB_dom"/>
</dbReference>
<dbReference type="Gene3D" id="2.60.120.290">
    <property type="entry name" value="Spermadhesin, CUB domain"/>
    <property type="match status" value="1"/>
</dbReference>
<feature type="compositionally biased region" description="Low complexity" evidence="4">
    <location>
        <begin position="166"/>
        <end position="193"/>
    </location>
</feature>
<dbReference type="CDD" id="cd00041">
    <property type="entry name" value="CUB"/>
    <property type="match status" value="1"/>
</dbReference>
<dbReference type="PANTHER" id="PTHR24251:SF28">
    <property type="entry name" value="NEUROPILIN AND TOLLOID-LIKE, ISOFORM B"/>
    <property type="match status" value="1"/>
</dbReference>
<evidence type="ECO:0000259" key="5">
    <source>
        <dbReference type="PROSITE" id="PS01180"/>
    </source>
</evidence>
<dbReference type="InterPro" id="IPR035914">
    <property type="entry name" value="Sperma_CUB_dom_sf"/>
</dbReference>
<reference evidence="6 7" key="1">
    <citation type="submission" date="2021-06" db="EMBL/GenBank/DDBJ databases">
        <title>Caerostris extrusa draft genome.</title>
        <authorList>
            <person name="Kono N."/>
            <person name="Arakawa K."/>
        </authorList>
    </citation>
    <scope>NUCLEOTIDE SEQUENCE [LARGE SCALE GENOMIC DNA]</scope>
</reference>
<dbReference type="AlphaFoldDB" id="A0AAV4NFT2"/>
<dbReference type="Pfam" id="PF00431">
    <property type="entry name" value="CUB"/>
    <property type="match status" value="1"/>
</dbReference>
<feature type="region of interest" description="Disordered" evidence="4">
    <location>
        <begin position="407"/>
        <end position="480"/>
    </location>
</feature>
<gene>
    <name evidence="6" type="primary">NETO2_1</name>
    <name evidence="6" type="ORF">CEXT_176571</name>
</gene>
<feature type="compositionally biased region" description="Basic and acidic residues" evidence="4">
    <location>
        <begin position="412"/>
        <end position="441"/>
    </location>
</feature>
<dbReference type="SUPFAM" id="SSF49854">
    <property type="entry name" value="Spermadhesin, CUB domain"/>
    <property type="match status" value="1"/>
</dbReference>
<dbReference type="Proteomes" id="UP001054945">
    <property type="component" value="Unassembled WGS sequence"/>
</dbReference>
<dbReference type="EMBL" id="BPLR01020804">
    <property type="protein sequence ID" value="GIX82713.1"/>
    <property type="molecule type" value="Genomic_DNA"/>
</dbReference>
<feature type="region of interest" description="Disordered" evidence="4">
    <location>
        <begin position="1"/>
        <end position="20"/>
    </location>
</feature>
<protein>
    <submittedName>
        <fullName evidence="6">Neuropilin and tolloid-like protein 2</fullName>
    </submittedName>
</protein>
<comment type="caution">
    <text evidence="3">Lacks conserved residue(s) required for the propagation of feature annotation.</text>
</comment>
<evidence type="ECO:0000256" key="3">
    <source>
        <dbReference type="PROSITE-ProRule" id="PRU00059"/>
    </source>
</evidence>
<accession>A0AAV4NFT2</accession>
<evidence type="ECO:0000256" key="4">
    <source>
        <dbReference type="SAM" id="MobiDB-lite"/>
    </source>
</evidence>
<evidence type="ECO:0000313" key="6">
    <source>
        <dbReference type="EMBL" id="GIX82713.1"/>
    </source>
</evidence>
<dbReference type="SMART" id="SM00042">
    <property type="entry name" value="CUB"/>
    <property type="match status" value="1"/>
</dbReference>
<evidence type="ECO:0000313" key="7">
    <source>
        <dbReference type="Proteomes" id="UP001054945"/>
    </source>
</evidence>
<sequence>MPSLSNSLSAVAVKPPSAPSPHLLVSISADDLPTGKLSRMFGKLRSSSESLSSIKGAKQALESVALTDLSEDIRCFNFSKGNADKMEFYSPNYPNNYPKSIKCIPQDHRPHGKSWTSGTSSTWRTPPRAATTGWRSTTARTATARRSARATAGASSPSRCSPPRDTCGCSSPPTSPSSTRASGPSTTSSSCPTRVKMLLKSKKSARSTRRATRVFVKKSEMDDYFYRNRHEDSVECMWIIETEADKNLYLNFKDFNLYKPNDCDQNFLQIFPDTRSPDKEMAQFCGTTAEPRKSSSNITYIRLFTQRDAYNKTNFVIHFSSFRDMKKEGRCDPKTEFNCGDQTCIDISLQVRRRERLQVQFVMFPFACSDGRCDAADLGAHDRDPGGVLQPGGGHVRLHLHLVLQQDPGAAGRERECKERRSKEASVEVTLDRSLQRPRDDESSDGGCYVPEVDFRAKQRTNGGDTVPKKPIKSGGSGTAFQQQHYPYISESFESLQSDVIVPPAPPPVPAHMKERREISPPPPTYRIVGGKVRAGPLRPDQGPGDPRKEPVESKTNWLRGPLEAGAPRSAFNRQPGEIGLPKFGMSRVTPGGPMAQSKGPLWRQTCPLVGLQKPLRETDGQTGLPSAKRDRSEN</sequence>
<proteinExistence type="predicted"/>
<keyword evidence="1" id="KW-0677">Repeat</keyword>
<keyword evidence="2" id="KW-1015">Disulfide bond</keyword>
<feature type="region of interest" description="Disordered" evidence="4">
    <location>
        <begin position="104"/>
        <end position="193"/>
    </location>
</feature>
<feature type="compositionally biased region" description="Low complexity" evidence="4">
    <location>
        <begin position="114"/>
        <end position="159"/>
    </location>
</feature>
<name>A0AAV4NFT2_CAEEX</name>
<organism evidence="6 7">
    <name type="scientific">Caerostris extrusa</name>
    <name type="common">Bark spider</name>
    <name type="synonym">Caerostris bankana</name>
    <dbReference type="NCBI Taxonomy" id="172846"/>
    <lineage>
        <taxon>Eukaryota</taxon>
        <taxon>Metazoa</taxon>
        <taxon>Ecdysozoa</taxon>
        <taxon>Arthropoda</taxon>
        <taxon>Chelicerata</taxon>
        <taxon>Arachnida</taxon>
        <taxon>Araneae</taxon>
        <taxon>Araneomorphae</taxon>
        <taxon>Entelegynae</taxon>
        <taxon>Araneoidea</taxon>
        <taxon>Araneidae</taxon>
        <taxon>Caerostris</taxon>
    </lineage>
</organism>
<feature type="domain" description="CUB" evidence="5">
    <location>
        <begin position="191"/>
        <end position="322"/>
    </location>
</feature>
<evidence type="ECO:0000256" key="2">
    <source>
        <dbReference type="ARBA" id="ARBA00023157"/>
    </source>
</evidence>
<dbReference type="PROSITE" id="PS01180">
    <property type="entry name" value="CUB"/>
    <property type="match status" value="1"/>
</dbReference>
<comment type="caution">
    <text evidence="6">The sequence shown here is derived from an EMBL/GenBank/DDBJ whole genome shotgun (WGS) entry which is preliminary data.</text>
</comment>
<evidence type="ECO:0000256" key="1">
    <source>
        <dbReference type="ARBA" id="ARBA00022737"/>
    </source>
</evidence>
<feature type="region of interest" description="Disordered" evidence="4">
    <location>
        <begin position="511"/>
        <end position="635"/>
    </location>
</feature>
<dbReference type="PANTHER" id="PTHR24251">
    <property type="entry name" value="OVOCHYMASE-RELATED"/>
    <property type="match status" value="1"/>
</dbReference>